<evidence type="ECO:0000259" key="1">
    <source>
        <dbReference type="Pfam" id="PF12697"/>
    </source>
</evidence>
<dbReference type="GO" id="GO:0016787">
    <property type="term" value="F:hydrolase activity"/>
    <property type="evidence" value="ECO:0007669"/>
    <property type="project" value="UniProtKB-KW"/>
</dbReference>
<dbReference type="SUPFAM" id="SSF53474">
    <property type="entry name" value="alpha/beta-Hydrolases"/>
    <property type="match status" value="1"/>
</dbReference>
<dbReference type="EMBL" id="CP134146">
    <property type="protein sequence ID" value="WNC66896.1"/>
    <property type="molecule type" value="Genomic_DNA"/>
</dbReference>
<name>A0ABY9TDS9_9GAMM</name>
<dbReference type="Gene3D" id="3.40.50.1820">
    <property type="entry name" value="alpha/beta hydrolase"/>
    <property type="match status" value="1"/>
</dbReference>
<keyword evidence="2" id="KW-0378">Hydrolase</keyword>
<dbReference type="InterPro" id="IPR029058">
    <property type="entry name" value="AB_hydrolase_fold"/>
</dbReference>
<dbReference type="Proteomes" id="UP001248581">
    <property type="component" value="Chromosome"/>
</dbReference>
<sequence>MSKPLLNFVHANGFPAGSYRTFLKAFSSNYTTIAHEQFGHDGNYPIHNNWQYLVNELVDFIRKQDEKVICVGHSFGGVISFLAACRHPELFRGLIMLDPPVFTGRLYWLINLAKKTPIIDKISPAGKAKTRRRHWPVNTNLVNNFARKQLFKDFDPRCLQDYVDSAVTIRNKRLELTFSPDVEADIFKHLPCNLFKFKNKLNVPAALIYGEKTNVIPIRYFERFAKLNQIELKMFENGGHMFPLEQPDKTAKLIDKLVKNW</sequence>
<evidence type="ECO:0000313" key="2">
    <source>
        <dbReference type="EMBL" id="WNC66896.1"/>
    </source>
</evidence>
<dbReference type="InterPro" id="IPR050266">
    <property type="entry name" value="AB_hydrolase_sf"/>
</dbReference>
<dbReference type="Pfam" id="PF12697">
    <property type="entry name" value="Abhydrolase_6"/>
    <property type="match status" value="1"/>
</dbReference>
<accession>A0ABY9TDS9</accession>
<dbReference type="PANTHER" id="PTHR43798">
    <property type="entry name" value="MONOACYLGLYCEROL LIPASE"/>
    <property type="match status" value="1"/>
</dbReference>
<gene>
    <name evidence="2" type="ORF">RI845_10130</name>
</gene>
<keyword evidence="3" id="KW-1185">Reference proteome</keyword>
<organism evidence="2 3">
    <name type="scientific">Thalassotalea nanhaiensis</name>
    <dbReference type="NCBI Taxonomy" id="3065648"/>
    <lineage>
        <taxon>Bacteria</taxon>
        <taxon>Pseudomonadati</taxon>
        <taxon>Pseudomonadota</taxon>
        <taxon>Gammaproteobacteria</taxon>
        <taxon>Alteromonadales</taxon>
        <taxon>Colwelliaceae</taxon>
        <taxon>Thalassotalea</taxon>
    </lineage>
</organism>
<evidence type="ECO:0000313" key="3">
    <source>
        <dbReference type="Proteomes" id="UP001248581"/>
    </source>
</evidence>
<dbReference type="RefSeq" id="WP_348386061.1">
    <property type="nucleotide sequence ID" value="NZ_CP134146.1"/>
</dbReference>
<dbReference type="InterPro" id="IPR000073">
    <property type="entry name" value="AB_hydrolase_1"/>
</dbReference>
<protein>
    <submittedName>
        <fullName evidence="2">Alpha/beta hydrolase</fullName>
    </submittedName>
</protein>
<reference evidence="3" key="1">
    <citation type="submission" date="2023-09" db="EMBL/GenBank/DDBJ databases">
        <authorList>
            <person name="Li S."/>
            <person name="Li X."/>
            <person name="Zhang C."/>
            <person name="Zhao Z."/>
        </authorList>
    </citation>
    <scope>NUCLEOTIDE SEQUENCE [LARGE SCALE GENOMIC DNA]</scope>
    <source>
        <strain evidence="3">SQ345</strain>
    </source>
</reference>
<feature type="domain" description="AB hydrolase-1" evidence="1">
    <location>
        <begin position="8"/>
        <end position="252"/>
    </location>
</feature>
<proteinExistence type="predicted"/>
<dbReference type="PANTHER" id="PTHR43798:SF5">
    <property type="entry name" value="MONOACYLGLYCEROL LIPASE ABHD6"/>
    <property type="match status" value="1"/>
</dbReference>